<protein>
    <submittedName>
        <fullName evidence="1">Uncharacterized protein</fullName>
    </submittedName>
</protein>
<organism evidence="1">
    <name type="scientific">viral metagenome</name>
    <dbReference type="NCBI Taxonomy" id="1070528"/>
    <lineage>
        <taxon>unclassified sequences</taxon>
        <taxon>metagenomes</taxon>
        <taxon>organismal metagenomes</taxon>
    </lineage>
</organism>
<evidence type="ECO:0000313" key="1">
    <source>
        <dbReference type="EMBL" id="QJA66564.1"/>
    </source>
</evidence>
<gene>
    <name evidence="2" type="ORF">MM415A00476_0017</name>
    <name evidence="1" type="ORF">MM415B00342_0026</name>
</gene>
<accession>A0A6M3J9U1</accession>
<name>A0A6M3J9U1_9ZZZZ</name>
<dbReference type="EMBL" id="MT142473">
    <property type="protein sequence ID" value="QJA81885.1"/>
    <property type="molecule type" value="Genomic_DNA"/>
</dbReference>
<dbReference type="EMBL" id="MT141557">
    <property type="protein sequence ID" value="QJA66564.1"/>
    <property type="molecule type" value="Genomic_DNA"/>
</dbReference>
<dbReference type="AlphaFoldDB" id="A0A6M3J9U1"/>
<reference evidence="1" key="1">
    <citation type="submission" date="2020-03" db="EMBL/GenBank/DDBJ databases">
        <title>The deep terrestrial virosphere.</title>
        <authorList>
            <person name="Holmfeldt K."/>
            <person name="Nilsson E."/>
            <person name="Simone D."/>
            <person name="Lopez-Fernandez M."/>
            <person name="Wu X."/>
            <person name="de Brujin I."/>
            <person name="Lundin D."/>
            <person name="Andersson A."/>
            <person name="Bertilsson S."/>
            <person name="Dopson M."/>
        </authorList>
    </citation>
    <scope>NUCLEOTIDE SEQUENCE</scope>
    <source>
        <strain evidence="2">MM415A00476</strain>
        <strain evidence="1">MM415B00342</strain>
    </source>
</reference>
<evidence type="ECO:0000313" key="2">
    <source>
        <dbReference type="EMBL" id="QJA81885.1"/>
    </source>
</evidence>
<proteinExistence type="predicted"/>
<sequence>MTEQGEIGEKLHSKPHFLNWRDDLTKKIGGKDTGVPCITIFVDEKVDRQLLTNRQAIPKEIDGMPTDVVALAAEDFELGLTSVAQKTPAEQKRMLGLKKCK</sequence>